<gene>
    <name evidence="1" type="ORF">IV433_04195</name>
</gene>
<evidence type="ECO:0000313" key="1">
    <source>
        <dbReference type="EMBL" id="MBF7978608.1"/>
    </source>
</evidence>
<comment type="caution">
    <text evidence="1">The sequence shown here is derived from an EMBL/GenBank/DDBJ whole genome shotgun (WGS) entry which is preliminary data.</text>
</comment>
<dbReference type="RefSeq" id="WP_195813140.1">
    <property type="nucleotide sequence ID" value="NZ_JADOBI010000002.1"/>
</dbReference>
<sequence>MNDATQHQIGLLQHALGINENRREPYRNYFLASGVHSDNADLESLVTAGLMTSRAAPSFCAEDDVVYHVTDAGREMAVAALPAPKKRTRYDEYLRSEVCESFGEWLGINLPQYEYRKEFGKRQYRMTRRSRFYGCDGVNGQWCATKKEAKASYKDALKADKAYWEAV</sequence>
<protein>
    <submittedName>
        <fullName evidence="1">Uncharacterized protein</fullName>
    </submittedName>
</protein>
<organism evidence="1 2">
    <name type="scientific">Rahnella laticis</name>
    <dbReference type="NCBI Taxonomy" id="2787622"/>
    <lineage>
        <taxon>Bacteria</taxon>
        <taxon>Pseudomonadati</taxon>
        <taxon>Pseudomonadota</taxon>
        <taxon>Gammaproteobacteria</taxon>
        <taxon>Enterobacterales</taxon>
        <taxon>Yersiniaceae</taxon>
        <taxon>Rahnella</taxon>
    </lineage>
</organism>
<keyword evidence="2" id="KW-1185">Reference proteome</keyword>
<dbReference type="Proteomes" id="UP000636811">
    <property type="component" value="Unassembled WGS sequence"/>
</dbReference>
<reference evidence="1 2" key="1">
    <citation type="submission" date="2020-11" db="EMBL/GenBank/DDBJ databases">
        <title>Taxonomic investigation of Rahnella strains.</title>
        <authorList>
            <person name="Lee S.D."/>
        </authorList>
    </citation>
    <scope>NUCLEOTIDE SEQUENCE [LARGE SCALE GENOMIC DNA]</scope>
    <source>
        <strain evidence="1 2">SAP-17</strain>
    </source>
</reference>
<evidence type="ECO:0000313" key="2">
    <source>
        <dbReference type="Proteomes" id="UP000636811"/>
    </source>
</evidence>
<proteinExistence type="predicted"/>
<dbReference type="EMBL" id="JADOBI010000002">
    <property type="protein sequence ID" value="MBF7978608.1"/>
    <property type="molecule type" value="Genomic_DNA"/>
</dbReference>
<name>A0ABS0E0I5_9GAMM</name>
<accession>A0ABS0E0I5</accession>